<evidence type="ECO:0000259" key="2">
    <source>
        <dbReference type="PROSITE" id="PS51084"/>
    </source>
</evidence>
<name>A0ABS3WI55_9BACL</name>
<dbReference type="RefSeq" id="WP_208850605.1">
    <property type="nucleotide sequence ID" value="NZ_JAGGDJ010000044.1"/>
</dbReference>
<dbReference type="Proteomes" id="UP000670947">
    <property type="component" value="Unassembled WGS sequence"/>
</dbReference>
<proteinExistence type="predicted"/>
<feature type="short sequence motif" description="Histidine triad motif" evidence="1">
    <location>
        <begin position="95"/>
        <end position="99"/>
    </location>
</feature>
<dbReference type="PROSITE" id="PS51084">
    <property type="entry name" value="HIT_2"/>
    <property type="match status" value="1"/>
</dbReference>
<evidence type="ECO:0000256" key="1">
    <source>
        <dbReference type="PROSITE-ProRule" id="PRU00464"/>
    </source>
</evidence>
<gene>
    <name evidence="3" type="ORF">I8J29_27760</name>
</gene>
<accession>A0ABS3WI55</accession>
<dbReference type="Pfam" id="PF01230">
    <property type="entry name" value="HIT"/>
    <property type="match status" value="1"/>
</dbReference>
<dbReference type="InterPro" id="IPR036265">
    <property type="entry name" value="HIT-like_sf"/>
</dbReference>
<dbReference type="SUPFAM" id="SSF54197">
    <property type="entry name" value="HIT-like"/>
    <property type="match status" value="1"/>
</dbReference>
<reference evidence="3 4" key="1">
    <citation type="submission" date="2021-03" db="EMBL/GenBank/DDBJ databases">
        <title>Paenibacillus artemisicola MWE-103 whole genome sequence.</title>
        <authorList>
            <person name="Ham Y.J."/>
        </authorList>
    </citation>
    <scope>NUCLEOTIDE SEQUENCE [LARGE SCALE GENOMIC DNA]</scope>
    <source>
        <strain evidence="3 4">MWE-103</strain>
    </source>
</reference>
<dbReference type="PANTHER" id="PTHR46648:SF1">
    <property type="entry name" value="ADENOSINE 5'-MONOPHOSPHORAMIDASE HNT1"/>
    <property type="match status" value="1"/>
</dbReference>
<dbReference type="InterPro" id="IPR001310">
    <property type="entry name" value="Histidine_triad_HIT"/>
</dbReference>
<evidence type="ECO:0000313" key="4">
    <source>
        <dbReference type="Proteomes" id="UP000670947"/>
    </source>
</evidence>
<dbReference type="EMBL" id="JAGGDJ010000044">
    <property type="protein sequence ID" value="MBO7747995.1"/>
    <property type="molecule type" value="Genomic_DNA"/>
</dbReference>
<evidence type="ECO:0000313" key="3">
    <source>
        <dbReference type="EMBL" id="MBO7747995.1"/>
    </source>
</evidence>
<feature type="domain" description="HIT" evidence="2">
    <location>
        <begin position="4"/>
        <end position="110"/>
    </location>
</feature>
<keyword evidence="4" id="KW-1185">Reference proteome</keyword>
<sequence>MDCLGCRIANGLEPDANVVYENETLACVLDIAPFNEGHLLLLPKRHILDVEELDSAAAYAIMDAARLLSALLKRTFRPHGITMCQNGGRFNDLGHYHLHLIPRYEGDGFSWSEPLRPHGAEERLAATKAKLVAALEGEEGQPSRTDARPR</sequence>
<organism evidence="3 4">
    <name type="scientific">Paenibacillus artemisiicola</name>
    <dbReference type="NCBI Taxonomy" id="1172618"/>
    <lineage>
        <taxon>Bacteria</taxon>
        <taxon>Bacillati</taxon>
        <taxon>Bacillota</taxon>
        <taxon>Bacilli</taxon>
        <taxon>Bacillales</taxon>
        <taxon>Paenibacillaceae</taxon>
        <taxon>Paenibacillus</taxon>
    </lineage>
</organism>
<protein>
    <submittedName>
        <fullName evidence="3">HIT family protein</fullName>
    </submittedName>
</protein>
<dbReference type="Gene3D" id="3.30.428.10">
    <property type="entry name" value="HIT-like"/>
    <property type="match status" value="1"/>
</dbReference>
<dbReference type="InterPro" id="IPR011146">
    <property type="entry name" value="HIT-like"/>
</dbReference>
<dbReference type="PANTHER" id="PTHR46648">
    <property type="entry name" value="HIT FAMILY PROTEIN 1"/>
    <property type="match status" value="1"/>
</dbReference>
<comment type="caution">
    <text evidence="3">The sequence shown here is derived from an EMBL/GenBank/DDBJ whole genome shotgun (WGS) entry which is preliminary data.</text>
</comment>